<dbReference type="Proteomes" id="UP000177998">
    <property type="component" value="Unassembled WGS sequence"/>
</dbReference>
<reference evidence="2 3" key="1">
    <citation type="journal article" date="2016" name="Nat. Commun.">
        <title>Thousands of microbial genomes shed light on interconnected biogeochemical processes in an aquifer system.</title>
        <authorList>
            <person name="Anantharaman K."/>
            <person name="Brown C.T."/>
            <person name="Hug L.A."/>
            <person name="Sharon I."/>
            <person name="Castelle C.J."/>
            <person name="Probst A.J."/>
            <person name="Thomas B.C."/>
            <person name="Singh A."/>
            <person name="Wilkins M.J."/>
            <person name="Karaoz U."/>
            <person name="Brodie E.L."/>
            <person name="Williams K.H."/>
            <person name="Hubbard S.S."/>
            <person name="Banfield J.F."/>
        </authorList>
    </citation>
    <scope>NUCLEOTIDE SEQUENCE [LARGE SCALE GENOMIC DNA]</scope>
</reference>
<comment type="caution">
    <text evidence="2">The sequence shown here is derived from an EMBL/GenBank/DDBJ whole genome shotgun (WGS) entry which is preliminary data.</text>
</comment>
<organism evidence="2 3">
    <name type="scientific">Candidatus Kuenenbacteria bacterium RIFCSPLOWO2_02_FULL_42_16</name>
    <dbReference type="NCBI Taxonomy" id="1798564"/>
    <lineage>
        <taxon>Bacteria</taxon>
        <taxon>Candidatus Kueneniibacteriota</taxon>
    </lineage>
</organism>
<evidence type="ECO:0000313" key="2">
    <source>
        <dbReference type="EMBL" id="OGG91129.1"/>
    </source>
</evidence>
<protein>
    <recommendedName>
        <fullName evidence="1">Methyltransferase domain-containing protein</fullName>
    </recommendedName>
</protein>
<dbReference type="SUPFAM" id="SSF53335">
    <property type="entry name" value="S-adenosyl-L-methionine-dependent methyltransferases"/>
    <property type="match status" value="1"/>
</dbReference>
<dbReference type="CDD" id="cd02440">
    <property type="entry name" value="AdoMet_MTases"/>
    <property type="match status" value="1"/>
</dbReference>
<dbReference type="Pfam" id="PF13649">
    <property type="entry name" value="Methyltransf_25"/>
    <property type="match status" value="1"/>
</dbReference>
<accession>A0A1F6FZ48</accession>
<gene>
    <name evidence="2" type="ORF">A3H55_02215</name>
</gene>
<proteinExistence type="predicted"/>
<sequence>MEKQCPDQKYLWGKQHLQREQEFIELENVPNGFAKKCIGYLPENATVLEVGAANGRDARFFAKEKKCLVYATDFALSALQQLQKARERDKTTGLVHPFSADTKDLPLNAAKLREFFDAVYARSALHLSDEQLDKFLSEVKMMLKPRGFLMVEGKPRDDFKIQRSREVSPNLVCDHDGHLRRLWSEENIKRIIDDMGLKLLCINCAEEEWRGKKTKFINFIAQKYENEQ</sequence>
<dbReference type="EMBL" id="MFMZ01000022">
    <property type="protein sequence ID" value="OGG91129.1"/>
    <property type="molecule type" value="Genomic_DNA"/>
</dbReference>
<name>A0A1F6FZ48_9BACT</name>
<dbReference type="STRING" id="1798564.A3H55_02215"/>
<evidence type="ECO:0000259" key="1">
    <source>
        <dbReference type="Pfam" id="PF13649"/>
    </source>
</evidence>
<dbReference type="Gene3D" id="3.40.50.150">
    <property type="entry name" value="Vaccinia Virus protein VP39"/>
    <property type="match status" value="1"/>
</dbReference>
<dbReference type="InterPro" id="IPR029063">
    <property type="entry name" value="SAM-dependent_MTases_sf"/>
</dbReference>
<dbReference type="AlphaFoldDB" id="A0A1F6FZ48"/>
<evidence type="ECO:0000313" key="3">
    <source>
        <dbReference type="Proteomes" id="UP000177998"/>
    </source>
</evidence>
<dbReference type="InterPro" id="IPR041698">
    <property type="entry name" value="Methyltransf_25"/>
</dbReference>
<feature type="domain" description="Methyltransferase" evidence="1">
    <location>
        <begin position="47"/>
        <end position="147"/>
    </location>
</feature>